<dbReference type="PANTHER" id="PTHR21444">
    <property type="entry name" value="COILED-COIL DOMAIN-CONTAINING PROTEIN 180"/>
    <property type="match status" value="1"/>
</dbReference>
<feature type="compositionally biased region" description="Polar residues" evidence="1">
    <location>
        <begin position="185"/>
        <end position="197"/>
    </location>
</feature>
<feature type="region of interest" description="Disordered" evidence="1">
    <location>
        <begin position="1054"/>
        <end position="1158"/>
    </location>
</feature>
<organism evidence="5 6">
    <name type="scientific">Crotalus adamanteus</name>
    <name type="common">Eastern diamondback rattlesnake</name>
    <dbReference type="NCBI Taxonomy" id="8729"/>
    <lineage>
        <taxon>Eukaryota</taxon>
        <taxon>Metazoa</taxon>
        <taxon>Chordata</taxon>
        <taxon>Craniata</taxon>
        <taxon>Vertebrata</taxon>
        <taxon>Euteleostomi</taxon>
        <taxon>Lepidosauria</taxon>
        <taxon>Squamata</taxon>
        <taxon>Bifurcata</taxon>
        <taxon>Unidentata</taxon>
        <taxon>Episquamata</taxon>
        <taxon>Toxicofera</taxon>
        <taxon>Serpentes</taxon>
        <taxon>Colubroidea</taxon>
        <taxon>Viperidae</taxon>
        <taxon>Crotalinae</taxon>
        <taxon>Crotalus</taxon>
    </lineage>
</organism>
<feature type="region of interest" description="Disordered" evidence="1">
    <location>
        <begin position="297"/>
        <end position="420"/>
    </location>
</feature>
<feature type="compositionally biased region" description="Basic residues" evidence="1">
    <location>
        <begin position="327"/>
        <end position="353"/>
    </location>
</feature>
<reference evidence="5 6" key="1">
    <citation type="journal article" date="2024" name="Proc. Natl. Acad. Sci. U.S.A.">
        <title>The genetic regulatory architecture and epigenomic basis for age-related changes in rattlesnake venom.</title>
        <authorList>
            <person name="Hogan M.P."/>
            <person name="Holding M.L."/>
            <person name="Nystrom G.S."/>
            <person name="Colston T.J."/>
            <person name="Bartlett D.A."/>
            <person name="Mason A.J."/>
            <person name="Ellsworth S.A."/>
            <person name="Rautsaw R.M."/>
            <person name="Lawrence K.C."/>
            <person name="Strickland J.L."/>
            <person name="He B."/>
            <person name="Fraser P."/>
            <person name="Margres M.J."/>
            <person name="Gilbert D.M."/>
            <person name="Gibbs H.L."/>
            <person name="Parkinson C.L."/>
            <person name="Rokyta D.R."/>
        </authorList>
    </citation>
    <scope>NUCLEOTIDE SEQUENCE [LARGE SCALE GENOMIC DNA]</scope>
    <source>
        <strain evidence="5">DRR0105</strain>
    </source>
</reference>
<feature type="region of interest" description="Disordered" evidence="1">
    <location>
        <begin position="136"/>
        <end position="197"/>
    </location>
</feature>
<dbReference type="InterPro" id="IPR027914">
    <property type="entry name" value="DUF4456"/>
</dbReference>
<dbReference type="Pfam" id="PF04935">
    <property type="entry name" value="SURF6"/>
    <property type="match status" value="1"/>
</dbReference>
<evidence type="ECO:0000259" key="2">
    <source>
        <dbReference type="Pfam" id="PF04935"/>
    </source>
</evidence>
<dbReference type="PANTHER" id="PTHR21444:SF14">
    <property type="entry name" value="COILED-COIL DOMAIN-CONTAINING PROTEIN 180"/>
    <property type="match status" value="1"/>
</dbReference>
<feature type="compositionally biased region" description="Basic residues" evidence="1">
    <location>
        <begin position="218"/>
        <end position="228"/>
    </location>
</feature>
<protein>
    <submittedName>
        <fullName evidence="5">Coiled coil domain-containing protein</fullName>
    </submittedName>
</protein>
<accession>A0AAW1ARM3</accession>
<dbReference type="InterPro" id="IPR028089">
    <property type="entry name" value="DUF4455"/>
</dbReference>
<evidence type="ECO:0000259" key="3">
    <source>
        <dbReference type="Pfam" id="PF14643"/>
    </source>
</evidence>
<feature type="compositionally biased region" description="Basic residues" evidence="1">
    <location>
        <begin position="45"/>
        <end position="59"/>
    </location>
</feature>
<feature type="domain" description="DUF4455" evidence="3">
    <location>
        <begin position="587"/>
        <end position="1046"/>
    </location>
</feature>
<feature type="compositionally biased region" description="Basic and acidic residues" evidence="1">
    <location>
        <begin position="172"/>
        <end position="183"/>
    </location>
</feature>
<feature type="compositionally biased region" description="Basic and acidic residues" evidence="1">
    <location>
        <begin position="1129"/>
        <end position="1145"/>
    </location>
</feature>
<comment type="caution">
    <text evidence="5">The sequence shown here is derived from an EMBL/GenBank/DDBJ whole genome shotgun (WGS) entry which is preliminary data.</text>
</comment>
<feature type="domain" description="Ribosomal RNA-processing protein 14/surfeit locus protein 6 C-terminal" evidence="2">
    <location>
        <begin position="150"/>
        <end position="345"/>
    </location>
</feature>
<name>A0AAW1ARM3_CROAD</name>
<feature type="compositionally biased region" description="Acidic residues" evidence="1">
    <location>
        <begin position="1070"/>
        <end position="1117"/>
    </location>
</feature>
<dbReference type="Proteomes" id="UP001474421">
    <property type="component" value="Unassembled WGS sequence"/>
</dbReference>
<evidence type="ECO:0000256" key="1">
    <source>
        <dbReference type="SAM" id="MobiDB-lite"/>
    </source>
</evidence>
<feature type="compositionally biased region" description="Low complexity" evidence="1">
    <location>
        <begin position="66"/>
        <end position="80"/>
    </location>
</feature>
<evidence type="ECO:0000313" key="5">
    <source>
        <dbReference type="EMBL" id="KAK9392372.1"/>
    </source>
</evidence>
<dbReference type="InterPro" id="IPR029190">
    <property type="entry name" value="Rrp14/SURF6_C"/>
</dbReference>
<feature type="compositionally biased region" description="Basic and acidic residues" evidence="1">
    <location>
        <begin position="313"/>
        <end position="326"/>
    </location>
</feature>
<dbReference type="Pfam" id="PF14643">
    <property type="entry name" value="DUF4455"/>
    <property type="match status" value="1"/>
</dbReference>
<sequence length="2036" mass="234897">MASLVATDSYLQMVAKKICTQEVHEPPKRKFGVPGSRLRDQSTQPRKKKKKERNQKKKNTVGASGSKFSQASPAKPASSNAKKRGSVTPITPGASGEERNGKETPVTPGVTGSKKTSDPNFAMDFLRQRLHNKIQEISGKAGPQALSPTVLEKRQRRKYERERKKRRRKEIKMKEKLEKKTAEEASSTMDSETQQVESKADVLFNKVEVHAEEELNKVKKKRDKRKSVKGNITPLTGKNYKQLLNRLESRKTKLEELKAKDEEKAKELETKMQWTNILYKAEGVKIRDDEEKLKAALKRKEKRKAQRQRKWEKRTEQVVDRMQQRQEKRRKNIQQKKVNRIEKKKAKARKKGRILPEDLKKAGSKKRTKREPRASSRSFLSPLATAAVSRQRLARGPRSRLGIPAGSRETGPLRLDPPRLELLPWKPETRVSRVGGGLGDVKPAMCKSSKSSHVLPITTTVGVARVLPSGKVYRQIFDDEINLVHALGRARSKISRHKVLPGKIPLVRNLERRTSYGFLSERQQTWIKAMPNDQLTENPVQYKEAVTLAHVKAKESENVIAAREVRGLADVIISEKRSSGIVEQIYENKKLCYEETVAQFRQELARVGKEIEECYVKPGKLLLTQLRESGQAFEAFFRASESDITLISYTIQDFEKMWGLLFQETQQRRQWIQELDGALRQAEVNRAEQITVILSKYTKMLEDLAYLLSSDVHRFVHQEAMMINQALLANRRAISKLFLNLMEAELKWDSFYRCQLEERKEIWRAVQKKHLVSSFQEFVESERIQNPKAVEMELESMLEEQRSLAEKRRKHLFSLGYLLPLKHTKAEINEWYESLVDLNKRIDTHNVQSMMRIRLQYEKVCQECLEKLQECKQNLIDMKICSPKEAEKIVNPNFYQLIGKLQTQFEVKIEKMDDDLEHLVKNTETNCRHLYQYFQDALGIFDVHQQKLTQQENGLQKALNDCRGKHENMNKLREMNLDIAVDKLRMQSTDEKLKAYLERVYAALDIIRHGYTVFHQELLSKVMAYPGHVRHELLSYSATVSRYFYVLGSYKGKTLRKPGGSAEEGRDGGETEETEADLEISLEKESEEGLPLEEMGGADDVEEETEQEDGEEGEEVETSSPKDAVGGDDAERSEEGKALGPKTEDATEPALTKDSGKKSKRKDVIEEYFTTSSQSTYKVTEYLKKSKLRKPEKYYLGKLKSSSLPSYLEQVYLSEGFLRDVRRHIRLQFFEQLEKWFDDTLSSSWVVVVAKKEELSSELQLRLHLHEPRRERIEKDVYNVRMVELRIHSDRLKRHCAGVIELLNKERSAFLKIREDHNAISRSFRNRILDMEKVFQMESRAEKVMALSRNLHMELLNHVEVLQVSTRSYRQYLEEALGKLRDCNTDFLKACRLFADGGNFSPEELEGFMKQLQKENSRIEFVEGLIMIDMEKAETGYLEQATEIIGKFENRFRYLLMDRVFLEKIQRFLTNIQVKIKTEVAKSNWQTQTLNNSLEKLVQRIDACAHPNVDKESITPERLYEFAKFVMEELKKRCKYLNCQLRMQEPEIISVPVVFAQDSLVSSAPSDISLPDGKVTVMGMEYTPILNPSRMGKPAFDDASFHLIRNLTGFVRGRRMIDAQHEKDIAGQPGADRGEFPNQALPPLLTGGGHRESLPLGASYLPGKKSSSITKVSESGNSIQKYTRLTKADRKLMIFGGQPRETDADYFTGIIFSILWDNFDNIMNVAEEFYKKDKHQITKPDCLQETYDLCIEALGQKMLGYLFQSDEYHIACISEFRVQLKTFEEELPRVVRLAIGKLLKDHEQLLAESTEQIRGHLQDQLKKWTAIKDKNMAQLHTSLGHPDNIPVLEALCQEEEKRQEEQVESILICTKRLEVCVTECAQKFVSTLATCTETILMELDNSLTIDDVQLGKTEKVREKTITLIRRKKAGLSLEVEERKLVAERGSRTWPGIPQTTIPSLPNQVIFQETASVTTAKTTLGHVAAVEERDAVYTKFKEKLEMEFARIKEENSSHLMKTQHWAHWWKKSVQKIKQLYL</sequence>
<evidence type="ECO:0000313" key="6">
    <source>
        <dbReference type="Proteomes" id="UP001474421"/>
    </source>
</evidence>
<dbReference type="EMBL" id="JAOTOJ010000016">
    <property type="protein sequence ID" value="KAK9392372.1"/>
    <property type="molecule type" value="Genomic_DNA"/>
</dbReference>
<evidence type="ECO:0000259" key="4">
    <source>
        <dbReference type="Pfam" id="PF14644"/>
    </source>
</evidence>
<feature type="region of interest" description="Disordered" evidence="1">
    <location>
        <begin position="18"/>
        <end position="121"/>
    </location>
</feature>
<feature type="compositionally biased region" description="Basic residues" evidence="1">
    <location>
        <begin position="154"/>
        <end position="171"/>
    </location>
</feature>
<keyword evidence="6" id="KW-1185">Reference proteome</keyword>
<dbReference type="Pfam" id="PF14644">
    <property type="entry name" value="DUF4456"/>
    <property type="match status" value="1"/>
</dbReference>
<feature type="domain" description="DUF4456" evidence="4">
    <location>
        <begin position="1724"/>
        <end position="1926"/>
    </location>
</feature>
<gene>
    <name evidence="5" type="ORF">NXF25_017216</name>
</gene>
<feature type="region of interest" description="Disordered" evidence="1">
    <location>
        <begin position="214"/>
        <end position="239"/>
    </location>
</feature>
<feature type="compositionally biased region" description="Basic residues" evidence="1">
    <location>
        <begin position="297"/>
        <end position="312"/>
    </location>
</feature>
<proteinExistence type="predicted"/>